<dbReference type="HAMAP" id="MF_01894">
    <property type="entry name" value="Smc_prok"/>
    <property type="match status" value="1"/>
</dbReference>
<evidence type="ECO:0000256" key="5">
    <source>
        <dbReference type="ARBA" id="ARBA00023125"/>
    </source>
</evidence>
<feature type="coiled-coil region" evidence="6">
    <location>
        <begin position="370"/>
        <end position="432"/>
    </location>
</feature>
<dbReference type="InterPro" id="IPR027417">
    <property type="entry name" value="P-loop_NTPase"/>
</dbReference>
<name>A0ABU0FC28_9HYPH</name>
<dbReference type="InterPro" id="IPR024704">
    <property type="entry name" value="SMC"/>
</dbReference>
<dbReference type="Gene3D" id="3.40.50.300">
    <property type="entry name" value="P-loop containing nucleotide triphosphate hydrolases"/>
    <property type="match status" value="2"/>
</dbReference>
<feature type="binding site" evidence="6">
    <location>
        <begin position="32"/>
        <end position="39"/>
    </location>
    <ligand>
        <name>ATP</name>
        <dbReference type="ChEBI" id="CHEBI:30616"/>
    </ligand>
</feature>
<organism evidence="8 9">
    <name type="scientific">Labrys monachus</name>
    <dbReference type="NCBI Taxonomy" id="217067"/>
    <lineage>
        <taxon>Bacteria</taxon>
        <taxon>Pseudomonadati</taxon>
        <taxon>Pseudomonadota</taxon>
        <taxon>Alphaproteobacteria</taxon>
        <taxon>Hyphomicrobiales</taxon>
        <taxon>Xanthobacteraceae</taxon>
        <taxon>Labrys</taxon>
    </lineage>
</organism>
<comment type="similarity">
    <text evidence="6">Belongs to the SMC family.</text>
</comment>
<evidence type="ECO:0000256" key="2">
    <source>
        <dbReference type="ARBA" id="ARBA00022741"/>
    </source>
</evidence>
<comment type="subcellular location">
    <subcellularLocation>
        <location evidence="6">Cytoplasm</location>
    </subcellularLocation>
</comment>
<keyword evidence="2 6" id="KW-0547">Nucleotide-binding</keyword>
<dbReference type="InterPro" id="IPR011890">
    <property type="entry name" value="SMC_prok"/>
</dbReference>
<sequence>MKLTRLRLLGFKSFVEPTDFVIEPGLTGVVGPNGCGKSNLVEALRWVMGENSHRNLRAAEMEDVIFGGSGSRPARNMAEVVLTVENRDRTAPAVFNDVDTLEISRRIERERGSNYRINSREVRARDVQLIFADASTGARSPAMVRQGQIAELIAAKPQARRRILEEAAGISGLHSRRHEAELRLKAAEQNLERLEDVLAQIESQLEGLKRQARQASRYRVLSQEIRRAEALLLHLSFEEAGRQIADAEKRLDRDATTVAERLKAQAEDAHAAALAAHEIPPLREAEAAAAAALHRLALAGETLHQEERRAGERRVELDRRIAQASTDATRERTMIADADAILARLGAEAAGLAAGQEASGGQASQAAEALRAAEAGLAANEKAMAEAQAACAESQAGRGQAERAEREAADRLSRLERELAAVRREGEALKAGSDAMRIAEGLRAELGALLARQGSAEQAALVAEAEHAAAREAEAATRGPLEEAERHAGRLETEARTLAKLVLAPSAAKYPPVADGIEVAKGYEAALGAALGDDLDAPADVAAPAHWSGVAAGGEDPALPQGAEPLAGFVRAPPALQRRLAQIGLVDAADGPSLMPVLAPGQRLVTRAGDLWRWDGFVAAAGAPSGAARRLAERNRLAELEQEAHAARLAVAPKRLAAEAAEAALRAAGERDRAARDASRALGGEVNQLRDRAARAERQASQIASRQAALDEAAARLGADLAEALKQRENARGALAALPDGSALQARLQDLRGDVAMGRAVVAEARARAQTIAREDEIRTARLAAIAQESRSWLDRRRAGQAQIEILDARLAELQAGRADLEDVPAVFAARRRALKGETDAAESHRRAAADRLAEAESAAAAAEHRSRDALVALSRAREEQARSEEKLGALRSRRKQIAGEIEEALQVPPERLLKIAELAPDAPMPDRRDAERRLEEARRERDRLGSVNLRAEEEQKDVQARLDGLVSERDDLVGAIKRLRQAIAGLNKEGRERLLVAFDVVNGHFQSLFETLFGGGTAELQLTESDDPLEAGLDILAKPPGKKPQTLSLLSGGEQALTAMALIFAVFLTNPAPICVLDEVDAPLDDANVERFCDLLDAMILKTETRFITITHNPITMARMNRLFGVTMAERGVSQLVSVDLGDAGKFLEAV</sequence>
<keyword evidence="9" id="KW-1185">Reference proteome</keyword>
<protein>
    <recommendedName>
        <fullName evidence="6">Chromosome partition protein Smc</fullName>
    </recommendedName>
</protein>
<evidence type="ECO:0000313" key="8">
    <source>
        <dbReference type="EMBL" id="MDQ0391653.1"/>
    </source>
</evidence>
<evidence type="ECO:0000256" key="1">
    <source>
        <dbReference type="ARBA" id="ARBA00022490"/>
    </source>
</evidence>
<dbReference type="PIRSF" id="PIRSF005719">
    <property type="entry name" value="SMC"/>
    <property type="match status" value="1"/>
</dbReference>
<evidence type="ECO:0000313" key="9">
    <source>
        <dbReference type="Proteomes" id="UP001237448"/>
    </source>
</evidence>
<feature type="domain" description="RecF/RecN/SMC N-terminal" evidence="7">
    <location>
        <begin position="3"/>
        <end position="1135"/>
    </location>
</feature>
<gene>
    <name evidence="6" type="primary">smc</name>
    <name evidence="8" type="ORF">J3R73_001445</name>
</gene>
<comment type="subunit">
    <text evidence="6">Homodimer.</text>
</comment>
<keyword evidence="4 6" id="KW-0175">Coiled coil</keyword>
<keyword evidence="5 6" id="KW-0238">DNA-binding</keyword>
<dbReference type="Pfam" id="PF02463">
    <property type="entry name" value="SMC_N"/>
    <property type="match status" value="1"/>
</dbReference>
<reference evidence="8 9" key="1">
    <citation type="submission" date="2023-07" db="EMBL/GenBank/DDBJ databases">
        <title>Genomic Encyclopedia of Type Strains, Phase IV (KMG-IV): sequencing the most valuable type-strain genomes for metagenomic binning, comparative biology and taxonomic classification.</title>
        <authorList>
            <person name="Goeker M."/>
        </authorList>
    </citation>
    <scope>NUCLEOTIDE SEQUENCE [LARGE SCALE GENOMIC DNA]</scope>
    <source>
        <strain evidence="8 9">DSM 5896</strain>
    </source>
</reference>
<evidence type="ECO:0000259" key="7">
    <source>
        <dbReference type="Pfam" id="PF02463"/>
    </source>
</evidence>
<keyword evidence="1 6" id="KW-0963">Cytoplasm</keyword>
<evidence type="ECO:0000256" key="4">
    <source>
        <dbReference type="ARBA" id="ARBA00023054"/>
    </source>
</evidence>
<dbReference type="CDD" id="cd03278">
    <property type="entry name" value="ABC_SMC_barmotin"/>
    <property type="match status" value="1"/>
</dbReference>
<comment type="domain">
    <text evidence="6">Contains large globular domains required for ATP hydrolysis at each terminus and a third globular domain forming a flexible hinge near the middle of the molecule. These domains are separated by coiled-coil structures.</text>
</comment>
<feature type="coiled-coil region" evidence="6">
    <location>
        <begin position="679"/>
        <end position="706"/>
    </location>
</feature>
<evidence type="ECO:0000256" key="3">
    <source>
        <dbReference type="ARBA" id="ARBA00022840"/>
    </source>
</evidence>
<proteinExistence type="inferred from homology"/>
<dbReference type="EMBL" id="JAUSVK010000001">
    <property type="protein sequence ID" value="MDQ0391653.1"/>
    <property type="molecule type" value="Genomic_DNA"/>
</dbReference>
<accession>A0ABU0FC28</accession>
<feature type="coiled-coil region" evidence="6">
    <location>
        <begin position="170"/>
        <end position="218"/>
    </location>
</feature>
<dbReference type="InterPro" id="IPR003395">
    <property type="entry name" value="RecF/RecN/SMC_N"/>
</dbReference>
<dbReference type="PANTHER" id="PTHR43977">
    <property type="entry name" value="STRUCTURAL MAINTENANCE OF CHROMOSOMES PROTEIN 3"/>
    <property type="match status" value="1"/>
</dbReference>
<evidence type="ECO:0000256" key="6">
    <source>
        <dbReference type="HAMAP-Rule" id="MF_01894"/>
    </source>
</evidence>
<dbReference type="RefSeq" id="WP_307424331.1">
    <property type="nucleotide sequence ID" value="NZ_JAUSVK010000001.1"/>
</dbReference>
<feature type="coiled-coil region" evidence="6">
    <location>
        <begin position="804"/>
        <end position="894"/>
    </location>
</feature>
<dbReference type="Proteomes" id="UP001237448">
    <property type="component" value="Unassembled WGS sequence"/>
</dbReference>
<comment type="caution">
    <text evidence="8">The sequence shown here is derived from an EMBL/GenBank/DDBJ whole genome shotgun (WGS) entry which is preliminary data.</text>
</comment>
<feature type="coiled-coil region" evidence="6">
    <location>
        <begin position="928"/>
        <end position="990"/>
    </location>
</feature>
<comment type="function">
    <text evidence="6">Required for chromosome condensation and partitioning.</text>
</comment>
<dbReference type="SUPFAM" id="SSF52540">
    <property type="entry name" value="P-loop containing nucleoside triphosphate hydrolases"/>
    <property type="match status" value="2"/>
</dbReference>
<keyword evidence="3 6" id="KW-0067">ATP-binding</keyword>